<evidence type="ECO:0000256" key="4">
    <source>
        <dbReference type="ARBA" id="ARBA00023242"/>
    </source>
</evidence>
<dbReference type="PANTHER" id="PTHR45903:SF1">
    <property type="entry name" value="GLUTAMATE-RICH WD REPEAT-CONTAINING PROTEIN 1"/>
    <property type="match status" value="1"/>
</dbReference>
<feature type="compositionally biased region" description="Acidic residues" evidence="6">
    <location>
        <begin position="34"/>
        <end position="73"/>
    </location>
</feature>
<dbReference type="SMART" id="SM00320">
    <property type="entry name" value="WD40"/>
    <property type="match status" value="5"/>
</dbReference>
<feature type="compositionally biased region" description="Basic and acidic residues" evidence="6">
    <location>
        <begin position="1"/>
        <end position="12"/>
    </location>
</feature>
<dbReference type="InterPro" id="IPR001680">
    <property type="entry name" value="WD40_rpt"/>
</dbReference>
<dbReference type="InterPro" id="IPR019775">
    <property type="entry name" value="WD40_repeat_CS"/>
</dbReference>
<accession>A0A1E4TBJ7</accession>
<dbReference type="AlphaFoldDB" id="A0A1E4TBJ7"/>
<evidence type="ECO:0000256" key="6">
    <source>
        <dbReference type="SAM" id="MobiDB-lite"/>
    </source>
</evidence>
<dbReference type="SUPFAM" id="SSF50978">
    <property type="entry name" value="WD40 repeat-like"/>
    <property type="match status" value="1"/>
</dbReference>
<reference evidence="9" key="1">
    <citation type="submission" date="2016-02" db="EMBL/GenBank/DDBJ databases">
        <title>Comparative genomics of biotechnologically important yeasts.</title>
        <authorList>
            <consortium name="DOE Joint Genome Institute"/>
            <person name="Riley R."/>
            <person name="Haridas S."/>
            <person name="Wolfe K.H."/>
            <person name="Lopes M.R."/>
            <person name="Hittinger C.T."/>
            <person name="Goker M."/>
            <person name="Salamov A."/>
            <person name="Wisecaver J."/>
            <person name="Long T.M."/>
            <person name="Aerts A.L."/>
            <person name="Barry K."/>
            <person name="Choi C."/>
            <person name="Clum A."/>
            <person name="Coughlan A.Y."/>
            <person name="Deshpande S."/>
            <person name="Douglass A.P."/>
            <person name="Hanson S.J."/>
            <person name="Klenk H.-P."/>
            <person name="Labutti K."/>
            <person name="Lapidus A."/>
            <person name="Lindquist E."/>
            <person name="Lipzen A."/>
            <person name="Meier-Kolthoff J.P."/>
            <person name="Ohm R.A."/>
            <person name="Otillar R.P."/>
            <person name="Pangilinan J."/>
            <person name="Peng Y."/>
            <person name="Rokas A."/>
            <person name="Rosa C.A."/>
            <person name="Scheuner C."/>
            <person name="Sibirny A.A."/>
            <person name="Slot J.C."/>
            <person name="Stielow J.B."/>
            <person name="Sun H."/>
            <person name="Kurtzman C.P."/>
            <person name="Blackwell M."/>
            <person name="Jeffries T.W."/>
            <person name="Grigoriev I.V."/>
        </authorList>
    </citation>
    <scope>NUCLEOTIDE SEQUENCE [LARGE SCALE GENOMIC DNA]</scope>
    <source>
        <strain evidence="9">NRRL Y-17796</strain>
    </source>
</reference>
<evidence type="ECO:0000256" key="1">
    <source>
        <dbReference type="ARBA" id="ARBA00004123"/>
    </source>
</evidence>
<feature type="domain" description="Histone-binding protein RBBP4-like N-terminal" evidence="7">
    <location>
        <begin position="94"/>
        <end position="162"/>
    </location>
</feature>
<keyword evidence="3" id="KW-0677">Repeat</keyword>
<dbReference type="Proteomes" id="UP000095023">
    <property type="component" value="Unassembled WGS sequence"/>
</dbReference>
<evidence type="ECO:0000256" key="2">
    <source>
        <dbReference type="ARBA" id="ARBA00022574"/>
    </source>
</evidence>
<evidence type="ECO:0000313" key="8">
    <source>
        <dbReference type="EMBL" id="ODV89111.1"/>
    </source>
</evidence>
<dbReference type="EMBL" id="KV453843">
    <property type="protein sequence ID" value="ODV89111.1"/>
    <property type="molecule type" value="Genomic_DNA"/>
</dbReference>
<dbReference type="InterPro" id="IPR051972">
    <property type="entry name" value="Glutamate-rich_WD_repeat"/>
</dbReference>
<dbReference type="GO" id="GO:0051082">
    <property type="term" value="F:unfolded protein binding"/>
    <property type="evidence" value="ECO:0007669"/>
    <property type="project" value="EnsemblFungi"/>
</dbReference>
<dbReference type="PROSITE" id="PS50082">
    <property type="entry name" value="WD_REPEATS_2"/>
    <property type="match status" value="2"/>
</dbReference>
<feature type="compositionally biased region" description="Acidic residues" evidence="6">
    <location>
        <begin position="167"/>
        <end position="183"/>
    </location>
</feature>
<dbReference type="InterPro" id="IPR022052">
    <property type="entry name" value="Histone-bd_RBBP4-like_N"/>
</dbReference>
<keyword evidence="4" id="KW-0539">Nucleus</keyword>
<protein>
    <recommendedName>
        <fullName evidence="7">Histone-binding protein RBBP4-like N-terminal domain-containing protein</fullName>
    </recommendedName>
</protein>
<dbReference type="Pfam" id="PF12265">
    <property type="entry name" value="CAF1C_H4-bd"/>
    <property type="match status" value="1"/>
</dbReference>
<evidence type="ECO:0000256" key="5">
    <source>
        <dbReference type="PROSITE-ProRule" id="PRU00221"/>
    </source>
</evidence>
<keyword evidence="9" id="KW-1185">Reference proteome</keyword>
<dbReference type="Gene3D" id="2.130.10.10">
    <property type="entry name" value="YVTN repeat-like/Quinoprotein amine dehydrogenase"/>
    <property type="match status" value="1"/>
</dbReference>
<dbReference type="Pfam" id="PF00400">
    <property type="entry name" value="WD40"/>
    <property type="match status" value="3"/>
</dbReference>
<comment type="subcellular location">
    <subcellularLocation>
        <location evidence="1">Nucleus</location>
    </subcellularLocation>
</comment>
<evidence type="ECO:0000256" key="3">
    <source>
        <dbReference type="ARBA" id="ARBA00022737"/>
    </source>
</evidence>
<keyword evidence="2 5" id="KW-0853">WD repeat</keyword>
<sequence>MAPDSVKRKSTEGDGDDTVDSKRHAGESQPIAEESNDIEMGEFEGLPEDMSSDDEEDVIEAGDDMDDDEENEEQTARKSRKQVFRPDIMNLGPDEELVPDSSVYKMLHRVNAQWPALSFDIIPDSLGDERRSYPATAYFVAGSQAAKSKENELTVIKLSNLCKTQEGDSDSEEESDDDMDSDPILESKSLPMVGGTNRVRVNRRACESGEYMCASTNETGDVYIWDITQHVKSFDTPGIATKGKVNKPAYTVTAHGRVEGFALDWNRHVPEGCLITGDISGRIFISNRSSSGNWTTDKRAYIGHDEGHSIEELLWSPTEKTVFSSAGSDGFIRIWDTRMDGRVPALSLKASTSDVNVMTWSDRLSYLLASGHDDGSWGVWDLRSLNPSTVSTASPVASFTFHKSPITSIEFNPEDESVVAVASEDNTVTLWDLAVEADDEEIQQQKETETDLKDVPAQLLFIHWQKHVKEVHWHRQMPGTLLSTGADGFAIWKTISV</sequence>
<dbReference type="PROSITE" id="PS50294">
    <property type="entry name" value="WD_REPEATS_REGION"/>
    <property type="match status" value="1"/>
</dbReference>
<dbReference type="OrthoDB" id="2161379at2759"/>
<name>A0A1E4TBJ7_9ASCO</name>
<feature type="region of interest" description="Disordered" evidence="6">
    <location>
        <begin position="1"/>
        <end position="84"/>
    </location>
</feature>
<organism evidence="8 9">
    <name type="scientific">Tortispora caseinolytica NRRL Y-17796</name>
    <dbReference type="NCBI Taxonomy" id="767744"/>
    <lineage>
        <taxon>Eukaryota</taxon>
        <taxon>Fungi</taxon>
        <taxon>Dikarya</taxon>
        <taxon>Ascomycota</taxon>
        <taxon>Saccharomycotina</taxon>
        <taxon>Trigonopsidomycetes</taxon>
        <taxon>Trigonopsidales</taxon>
        <taxon>Trigonopsidaceae</taxon>
        <taxon>Tortispora</taxon>
    </lineage>
</organism>
<feature type="repeat" description="WD" evidence="5">
    <location>
        <begin position="348"/>
        <end position="390"/>
    </location>
</feature>
<dbReference type="GO" id="GO:0005730">
    <property type="term" value="C:nucleolus"/>
    <property type="evidence" value="ECO:0007669"/>
    <property type="project" value="EnsemblFungi"/>
</dbReference>
<feature type="repeat" description="WD" evidence="5">
    <location>
        <begin position="399"/>
        <end position="433"/>
    </location>
</feature>
<dbReference type="PROSITE" id="PS00678">
    <property type="entry name" value="WD_REPEATS_1"/>
    <property type="match status" value="1"/>
</dbReference>
<evidence type="ECO:0000313" key="9">
    <source>
        <dbReference type="Proteomes" id="UP000095023"/>
    </source>
</evidence>
<feature type="region of interest" description="Disordered" evidence="6">
    <location>
        <begin position="163"/>
        <end position="190"/>
    </location>
</feature>
<dbReference type="GO" id="GO:0042254">
    <property type="term" value="P:ribosome biogenesis"/>
    <property type="evidence" value="ECO:0007669"/>
    <property type="project" value="EnsemblFungi"/>
</dbReference>
<proteinExistence type="predicted"/>
<dbReference type="InterPro" id="IPR036322">
    <property type="entry name" value="WD40_repeat_dom_sf"/>
</dbReference>
<dbReference type="InterPro" id="IPR015943">
    <property type="entry name" value="WD40/YVTN_repeat-like_dom_sf"/>
</dbReference>
<dbReference type="PANTHER" id="PTHR45903">
    <property type="entry name" value="GLUTAMATE-RICH WD REPEAT-CONTAINING PROTEIN 1"/>
    <property type="match status" value="1"/>
</dbReference>
<gene>
    <name evidence="8" type="ORF">CANCADRAFT_133821</name>
</gene>
<evidence type="ECO:0000259" key="7">
    <source>
        <dbReference type="Pfam" id="PF12265"/>
    </source>
</evidence>